<dbReference type="PANTHER" id="PTHR43133:SF51">
    <property type="entry name" value="RNA POLYMERASE SIGMA FACTOR"/>
    <property type="match status" value="1"/>
</dbReference>
<evidence type="ECO:0000256" key="4">
    <source>
        <dbReference type="ARBA" id="ARBA00023163"/>
    </source>
</evidence>
<dbReference type="InterPro" id="IPR007627">
    <property type="entry name" value="RNA_pol_sigma70_r2"/>
</dbReference>
<evidence type="ECO:0000259" key="5">
    <source>
        <dbReference type="Pfam" id="PF04542"/>
    </source>
</evidence>
<keyword evidence="3" id="KW-0731">Sigma factor</keyword>
<dbReference type="InterPro" id="IPR013324">
    <property type="entry name" value="RNA_pol_sigma_r3/r4-like"/>
</dbReference>
<dbReference type="SUPFAM" id="SSF88946">
    <property type="entry name" value="Sigma2 domain of RNA polymerase sigma factors"/>
    <property type="match status" value="1"/>
</dbReference>
<dbReference type="EMBL" id="CP117812">
    <property type="protein sequence ID" value="WDE98176.1"/>
    <property type="molecule type" value="Genomic_DNA"/>
</dbReference>
<gene>
    <name evidence="6" type="ORF">PQO03_20375</name>
</gene>
<dbReference type="InterPro" id="IPR014284">
    <property type="entry name" value="RNA_pol_sigma-70_dom"/>
</dbReference>
<keyword evidence="7" id="KW-1185">Reference proteome</keyword>
<proteinExistence type="inferred from homology"/>
<evidence type="ECO:0000256" key="3">
    <source>
        <dbReference type="ARBA" id="ARBA00023082"/>
    </source>
</evidence>
<sequence length="179" mass="21130">MKQTFRDDLLREVFRHHNALTAFAYSILRDWDLAQDAVQEAMITVNHKAESFEKDKAVLPWVKGIVRFKCLNIIRSRKKESFFQDEDLLNLIEQRVSQFVDEKFIQRRESQGRALKYCMAKLSESSLELLSASYQGHESSEDLASKYKRSVNSIYIMLSRIRQQLRKCTRSYENLPEVD</sequence>
<organism evidence="6 7">
    <name type="scientific">Lentisphaera profundi</name>
    <dbReference type="NCBI Taxonomy" id="1658616"/>
    <lineage>
        <taxon>Bacteria</taxon>
        <taxon>Pseudomonadati</taxon>
        <taxon>Lentisphaerota</taxon>
        <taxon>Lentisphaeria</taxon>
        <taxon>Lentisphaerales</taxon>
        <taxon>Lentisphaeraceae</taxon>
        <taxon>Lentisphaera</taxon>
    </lineage>
</organism>
<dbReference type="Gene3D" id="1.10.1740.10">
    <property type="match status" value="1"/>
</dbReference>
<reference evidence="6 7" key="1">
    <citation type="submission" date="2023-02" db="EMBL/GenBank/DDBJ databases">
        <title>Genome sequence of Lentisphaera profundi SAORIC-696.</title>
        <authorList>
            <person name="Kim e."/>
            <person name="Cho J.-C."/>
            <person name="Choi A."/>
            <person name="Kang I."/>
        </authorList>
    </citation>
    <scope>NUCLEOTIDE SEQUENCE [LARGE SCALE GENOMIC DNA]</scope>
    <source>
        <strain evidence="6 7">SAORIC-696</strain>
    </source>
</reference>
<dbReference type="InterPro" id="IPR039425">
    <property type="entry name" value="RNA_pol_sigma-70-like"/>
</dbReference>
<evidence type="ECO:0000256" key="1">
    <source>
        <dbReference type="ARBA" id="ARBA00010641"/>
    </source>
</evidence>
<evidence type="ECO:0000256" key="2">
    <source>
        <dbReference type="ARBA" id="ARBA00023015"/>
    </source>
</evidence>
<dbReference type="SUPFAM" id="SSF88659">
    <property type="entry name" value="Sigma3 and sigma4 domains of RNA polymerase sigma factors"/>
    <property type="match status" value="1"/>
</dbReference>
<keyword evidence="4" id="KW-0804">Transcription</keyword>
<protein>
    <submittedName>
        <fullName evidence="6">Sigma-70 family RNA polymerase sigma factor</fullName>
    </submittedName>
</protein>
<feature type="domain" description="RNA polymerase sigma-70 region 2" evidence="5">
    <location>
        <begin position="15"/>
        <end position="79"/>
    </location>
</feature>
<dbReference type="Proteomes" id="UP001214250">
    <property type="component" value="Chromosome 2"/>
</dbReference>
<dbReference type="PANTHER" id="PTHR43133">
    <property type="entry name" value="RNA POLYMERASE ECF-TYPE SIGMA FACTO"/>
    <property type="match status" value="1"/>
</dbReference>
<evidence type="ECO:0000313" key="7">
    <source>
        <dbReference type="Proteomes" id="UP001214250"/>
    </source>
</evidence>
<dbReference type="InterPro" id="IPR013325">
    <property type="entry name" value="RNA_pol_sigma_r2"/>
</dbReference>
<dbReference type="NCBIfam" id="TIGR02937">
    <property type="entry name" value="sigma70-ECF"/>
    <property type="match status" value="1"/>
</dbReference>
<dbReference type="RefSeq" id="WP_274152994.1">
    <property type="nucleotide sequence ID" value="NZ_CP117812.1"/>
</dbReference>
<accession>A0ABY7VW89</accession>
<evidence type="ECO:0000313" key="6">
    <source>
        <dbReference type="EMBL" id="WDE98176.1"/>
    </source>
</evidence>
<name>A0ABY7VW89_9BACT</name>
<keyword evidence="2" id="KW-0805">Transcription regulation</keyword>
<dbReference type="Pfam" id="PF04542">
    <property type="entry name" value="Sigma70_r2"/>
    <property type="match status" value="1"/>
</dbReference>
<comment type="similarity">
    <text evidence="1">Belongs to the sigma-70 factor family. ECF subfamily.</text>
</comment>